<accession>A0A183D3N9</accession>
<protein>
    <submittedName>
        <fullName evidence="2 4">Uncharacterized protein</fullName>
    </submittedName>
</protein>
<dbReference type="EMBL" id="UYRT01005632">
    <property type="protein sequence ID" value="VDK39083.1"/>
    <property type="molecule type" value="Genomic_DNA"/>
</dbReference>
<feature type="compositionally biased region" description="Low complexity" evidence="1">
    <location>
        <begin position="8"/>
        <end position="26"/>
    </location>
</feature>
<reference evidence="2 3" key="2">
    <citation type="submission" date="2018-11" db="EMBL/GenBank/DDBJ databases">
        <authorList>
            <consortium name="Pathogen Informatics"/>
        </authorList>
    </citation>
    <scope>NUCLEOTIDE SEQUENCE [LARGE SCALE GENOMIC DNA]</scope>
</reference>
<dbReference type="Proteomes" id="UP000271098">
    <property type="component" value="Unassembled WGS sequence"/>
</dbReference>
<evidence type="ECO:0000313" key="2">
    <source>
        <dbReference type="EMBL" id="VDK39083.1"/>
    </source>
</evidence>
<name>A0A183D3N9_9BILA</name>
<feature type="compositionally biased region" description="Polar residues" evidence="1">
    <location>
        <begin position="107"/>
        <end position="117"/>
    </location>
</feature>
<keyword evidence="3" id="KW-1185">Reference proteome</keyword>
<feature type="compositionally biased region" description="Polar residues" evidence="1">
    <location>
        <begin position="173"/>
        <end position="184"/>
    </location>
</feature>
<organism evidence="4">
    <name type="scientific">Gongylonema pulchrum</name>
    <dbReference type="NCBI Taxonomy" id="637853"/>
    <lineage>
        <taxon>Eukaryota</taxon>
        <taxon>Metazoa</taxon>
        <taxon>Ecdysozoa</taxon>
        <taxon>Nematoda</taxon>
        <taxon>Chromadorea</taxon>
        <taxon>Rhabditida</taxon>
        <taxon>Spirurina</taxon>
        <taxon>Spiruromorpha</taxon>
        <taxon>Spiruroidea</taxon>
        <taxon>Gongylonematidae</taxon>
        <taxon>Gongylonema</taxon>
    </lineage>
</organism>
<evidence type="ECO:0000256" key="1">
    <source>
        <dbReference type="SAM" id="MobiDB-lite"/>
    </source>
</evidence>
<sequence length="184" mass="21165">MMLLLQFLRQQQLSPSSTRTDTTTTDSGHRAHSRRYERQGAPSGGSLLRRIDQRERSNQTSRAARPGISPRPEQHQQQGRKTPDRVPLMRSPRDISEYIRQQQRILASRPTRTPTPSQHRHQQQLQQLPVAAPRRLTRIPLDRASVSDRGSARLVEVQRPSSRTRNVIHHRQPLSSNGYPSIRS</sequence>
<reference evidence="4" key="1">
    <citation type="submission" date="2016-06" db="UniProtKB">
        <authorList>
            <consortium name="WormBaseParasite"/>
        </authorList>
    </citation>
    <scope>IDENTIFICATION</scope>
</reference>
<feature type="compositionally biased region" description="Low complexity" evidence="1">
    <location>
        <begin position="123"/>
        <end position="133"/>
    </location>
</feature>
<gene>
    <name evidence="2" type="ORF">GPUH_LOCUS3329</name>
</gene>
<evidence type="ECO:0000313" key="4">
    <source>
        <dbReference type="WBParaSite" id="GPUH_0000333601-mRNA-1"/>
    </source>
</evidence>
<dbReference type="WBParaSite" id="GPUH_0000333601-mRNA-1">
    <property type="protein sequence ID" value="GPUH_0000333601-mRNA-1"/>
    <property type="gene ID" value="GPUH_0000333601"/>
</dbReference>
<feature type="region of interest" description="Disordered" evidence="1">
    <location>
        <begin position="8"/>
        <end position="95"/>
    </location>
</feature>
<proteinExistence type="predicted"/>
<feature type="region of interest" description="Disordered" evidence="1">
    <location>
        <begin position="148"/>
        <end position="184"/>
    </location>
</feature>
<dbReference type="AlphaFoldDB" id="A0A183D3N9"/>
<evidence type="ECO:0000313" key="3">
    <source>
        <dbReference type="Proteomes" id="UP000271098"/>
    </source>
</evidence>
<feature type="region of interest" description="Disordered" evidence="1">
    <location>
        <begin position="107"/>
        <end position="133"/>
    </location>
</feature>